<feature type="transmembrane region" description="Helical" evidence="6">
    <location>
        <begin position="134"/>
        <end position="156"/>
    </location>
</feature>
<feature type="transmembrane region" description="Helical" evidence="6">
    <location>
        <begin position="479"/>
        <end position="497"/>
    </location>
</feature>
<dbReference type="Gene3D" id="1.20.1250.20">
    <property type="entry name" value="MFS general substrate transporter like domains"/>
    <property type="match status" value="1"/>
</dbReference>
<dbReference type="InterPro" id="IPR036259">
    <property type="entry name" value="MFS_trans_sf"/>
</dbReference>
<evidence type="ECO:0000256" key="6">
    <source>
        <dbReference type="SAM" id="Phobius"/>
    </source>
</evidence>
<evidence type="ECO:0000256" key="2">
    <source>
        <dbReference type="ARBA" id="ARBA00010992"/>
    </source>
</evidence>
<evidence type="ECO:0000259" key="7">
    <source>
        <dbReference type="PROSITE" id="PS50850"/>
    </source>
</evidence>
<name>A0A0D2D615_9EURO</name>
<dbReference type="InterPro" id="IPR020846">
    <property type="entry name" value="MFS_dom"/>
</dbReference>
<evidence type="ECO:0000256" key="3">
    <source>
        <dbReference type="ARBA" id="ARBA00022692"/>
    </source>
</evidence>
<evidence type="ECO:0000256" key="5">
    <source>
        <dbReference type="ARBA" id="ARBA00023136"/>
    </source>
</evidence>
<feature type="transmembrane region" description="Helical" evidence="6">
    <location>
        <begin position="107"/>
        <end position="127"/>
    </location>
</feature>
<dbReference type="HOGENOM" id="CLU_001265_30_1_1"/>
<protein>
    <recommendedName>
        <fullName evidence="7">Major facilitator superfamily (MFS) profile domain-containing protein</fullName>
    </recommendedName>
</protein>
<feature type="transmembrane region" description="Helical" evidence="6">
    <location>
        <begin position="223"/>
        <end position="244"/>
    </location>
</feature>
<comment type="similarity">
    <text evidence="2">Belongs to the major facilitator superfamily. Sugar transporter (TC 2.A.1.1) family.</text>
</comment>
<keyword evidence="5 6" id="KW-0472">Membrane</keyword>
<evidence type="ECO:0000313" key="8">
    <source>
        <dbReference type="EMBL" id="KIW37830.1"/>
    </source>
</evidence>
<dbReference type="GO" id="GO:0005351">
    <property type="term" value="F:carbohydrate:proton symporter activity"/>
    <property type="evidence" value="ECO:0007669"/>
    <property type="project" value="TreeGrafter"/>
</dbReference>
<dbReference type="RefSeq" id="XP_016258046.1">
    <property type="nucleotide sequence ID" value="XM_016411292.1"/>
</dbReference>
<feature type="transmembrane region" description="Helical" evidence="6">
    <location>
        <begin position="313"/>
        <end position="335"/>
    </location>
</feature>
<reference evidence="8 9" key="1">
    <citation type="submission" date="2015-01" db="EMBL/GenBank/DDBJ databases">
        <title>The Genome Sequence of Exophiala oligosperma CBS72588.</title>
        <authorList>
            <consortium name="The Broad Institute Genomics Platform"/>
            <person name="Cuomo C."/>
            <person name="de Hoog S."/>
            <person name="Gorbushina A."/>
            <person name="Stielow B."/>
            <person name="Teixiera M."/>
            <person name="Abouelleil A."/>
            <person name="Chapman S.B."/>
            <person name="Priest M."/>
            <person name="Young S.K."/>
            <person name="Wortman J."/>
            <person name="Nusbaum C."/>
            <person name="Birren B."/>
        </authorList>
    </citation>
    <scope>NUCLEOTIDE SEQUENCE [LARGE SCALE GENOMIC DNA]</scope>
    <source>
        <strain evidence="8 9">CBS 72588</strain>
    </source>
</reference>
<dbReference type="AlphaFoldDB" id="A0A0D2D615"/>
<accession>A0A0D2D615</accession>
<feature type="transmembrane region" description="Helical" evidence="6">
    <location>
        <begin position="410"/>
        <end position="430"/>
    </location>
</feature>
<gene>
    <name evidence="8" type="ORF">PV06_09815</name>
</gene>
<dbReference type="GO" id="GO:0016020">
    <property type="term" value="C:membrane"/>
    <property type="evidence" value="ECO:0007669"/>
    <property type="project" value="UniProtKB-SubCell"/>
</dbReference>
<feature type="transmembrane region" description="Helical" evidence="6">
    <location>
        <begin position="40"/>
        <end position="58"/>
    </location>
</feature>
<proteinExistence type="inferred from homology"/>
<dbReference type="EMBL" id="KN847342">
    <property type="protein sequence ID" value="KIW37830.1"/>
    <property type="molecule type" value="Genomic_DNA"/>
</dbReference>
<dbReference type="PANTHER" id="PTHR48022">
    <property type="entry name" value="PLASTIDIC GLUCOSE TRANSPORTER 4"/>
    <property type="match status" value="1"/>
</dbReference>
<dbReference type="GeneID" id="27361889"/>
<feature type="transmembrane region" description="Helical" evidence="6">
    <location>
        <begin position="347"/>
        <end position="368"/>
    </location>
</feature>
<dbReference type="InterPro" id="IPR050360">
    <property type="entry name" value="MFS_Sugar_Transporters"/>
</dbReference>
<feature type="transmembrane region" description="Helical" evidence="6">
    <location>
        <begin position="162"/>
        <end position="184"/>
    </location>
</feature>
<organism evidence="8 9">
    <name type="scientific">Exophiala oligosperma</name>
    <dbReference type="NCBI Taxonomy" id="215243"/>
    <lineage>
        <taxon>Eukaryota</taxon>
        <taxon>Fungi</taxon>
        <taxon>Dikarya</taxon>
        <taxon>Ascomycota</taxon>
        <taxon>Pezizomycotina</taxon>
        <taxon>Eurotiomycetes</taxon>
        <taxon>Chaetothyriomycetidae</taxon>
        <taxon>Chaetothyriales</taxon>
        <taxon>Herpotrichiellaceae</taxon>
        <taxon>Exophiala</taxon>
    </lineage>
</organism>
<feature type="transmembrane region" description="Helical" evidence="6">
    <location>
        <begin position="450"/>
        <end position="467"/>
    </location>
</feature>
<evidence type="ECO:0000256" key="1">
    <source>
        <dbReference type="ARBA" id="ARBA00004141"/>
    </source>
</evidence>
<feature type="transmembrane region" description="Helical" evidence="6">
    <location>
        <begin position="375"/>
        <end position="398"/>
    </location>
</feature>
<comment type="subcellular location">
    <subcellularLocation>
        <location evidence="1">Membrane</location>
        <topology evidence="1">Multi-pass membrane protein</topology>
    </subcellularLocation>
</comment>
<evidence type="ECO:0000256" key="4">
    <source>
        <dbReference type="ARBA" id="ARBA00022989"/>
    </source>
</evidence>
<keyword evidence="3 6" id="KW-0812">Transmembrane</keyword>
<evidence type="ECO:0000313" key="9">
    <source>
        <dbReference type="Proteomes" id="UP000053342"/>
    </source>
</evidence>
<dbReference type="InterPro" id="IPR005828">
    <property type="entry name" value="MFS_sugar_transport-like"/>
</dbReference>
<dbReference type="PANTHER" id="PTHR48022:SF2">
    <property type="entry name" value="PLASTIDIC GLUCOSE TRANSPORTER 4"/>
    <property type="match status" value="1"/>
</dbReference>
<dbReference type="PROSITE" id="PS00217">
    <property type="entry name" value="SUGAR_TRANSPORT_2"/>
    <property type="match status" value="1"/>
</dbReference>
<keyword evidence="4 6" id="KW-1133">Transmembrane helix</keyword>
<dbReference type="Pfam" id="PF00083">
    <property type="entry name" value="Sugar_tr"/>
    <property type="match status" value="1"/>
</dbReference>
<dbReference type="InterPro" id="IPR005829">
    <property type="entry name" value="Sugar_transporter_CS"/>
</dbReference>
<feature type="domain" description="Major facilitator superfamily (MFS) profile" evidence="7">
    <location>
        <begin position="47"/>
        <end position="501"/>
    </location>
</feature>
<dbReference type="OrthoDB" id="6133115at2759"/>
<dbReference type="SUPFAM" id="SSF103473">
    <property type="entry name" value="MFS general substrate transporter"/>
    <property type="match status" value="1"/>
</dbReference>
<keyword evidence="9" id="KW-1185">Reference proteome</keyword>
<feature type="transmembrane region" description="Helical" evidence="6">
    <location>
        <begin position="196"/>
        <end position="217"/>
    </location>
</feature>
<dbReference type="PROSITE" id="PS50850">
    <property type="entry name" value="MFS"/>
    <property type="match status" value="1"/>
</dbReference>
<sequence length="555" mass="60293">MASSKIEEPNDNTVNRPDVVVTKDNTNEHAGAERAPAQKATFFMIFFAIWISFASWIANFDLGYQGVVLIMPTFNNAFGTCQMVPGPTGAPMEVCQLSVLRQSLTNVVSIFTGVGGVLAGITGHYIGRRGTMQLASAIVIIGAAGMLGTSSNFLHYMVFKCISGVGIGQLLASSLVYGTECIVASQRGLILGMYNYGLTLGNVAAAAVCAGSSHLAATNNWQWKTPIICQIPLGIILAAGTMMFPESPYWLMTKDREEAARTSFAQFYKKDPSSAEITAQVQSVKEYIEIERAASATTSWTEIYHSHDIRRTFASTICLLGVSLTGINLVAPYAALFLHGLGITNPYLINVIIGLCIFAGALLGPVVLEYGGRRFSMLCAFAAMASCMLIFSAVSSALGPNNPQSQRVLVAFLCIWAFVFGGGFAPAAWLTSAELHSVRLRTYGQANTTFFYQIFQFGATFWTPYMLNNDYGDMGTNVGYFYFGITVVWFILVFLFVPETARLTLEQIDDYYMSSRPAWKTSMKVNKQIAMGNNTLGATTHEAKNGVDCVHSEKV</sequence>
<dbReference type="Proteomes" id="UP000053342">
    <property type="component" value="Unassembled WGS sequence"/>
</dbReference>
<dbReference type="VEuPathDB" id="FungiDB:PV06_09815"/>